<evidence type="ECO:0000313" key="2">
    <source>
        <dbReference type="Proteomes" id="UP000327111"/>
    </source>
</evidence>
<sequence>MPFFRTYVFHLDDASRERDCPPSDFACDILMHKDGTHCPAEDSEALQLAPPPSVMVRPTISVT</sequence>
<dbReference type="EMBL" id="CABVIF010000009">
    <property type="protein sequence ID" value="VVP26728.1"/>
    <property type="molecule type" value="Genomic_DNA"/>
</dbReference>
<name>A0A5E7MPK3_PSEFL</name>
<accession>A0A5E7MPK3</accession>
<protein>
    <submittedName>
        <fullName evidence="1">Uncharacterized protein</fullName>
    </submittedName>
</protein>
<organism evidence="1 2">
    <name type="scientific">Pseudomonas fluorescens</name>
    <dbReference type="NCBI Taxonomy" id="294"/>
    <lineage>
        <taxon>Bacteria</taxon>
        <taxon>Pseudomonadati</taxon>
        <taxon>Pseudomonadota</taxon>
        <taxon>Gammaproteobacteria</taxon>
        <taxon>Pseudomonadales</taxon>
        <taxon>Pseudomonadaceae</taxon>
        <taxon>Pseudomonas</taxon>
    </lineage>
</organism>
<dbReference type="Proteomes" id="UP000327111">
    <property type="component" value="Unassembled WGS sequence"/>
</dbReference>
<dbReference type="AlphaFoldDB" id="A0A5E7MPK3"/>
<evidence type="ECO:0000313" key="1">
    <source>
        <dbReference type="EMBL" id="VVP26728.1"/>
    </source>
</evidence>
<reference evidence="1 2" key="1">
    <citation type="submission" date="2019-09" db="EMBL/GenBank/DDBJ databases">
        <authorList>
            <person name="Chandra G."/>
            <person name="Truman W A."/>
        </authorList>
    </citation>
    <scope>NUCLEOTIDE SEQUENCE [LARGE SCALE GENOMIC DNA]</scope>
    <source>
        <strain evidence="1">PS854</strain>
    </source>
</reference>
<gene>
    <name evidence="1" type="ORF">PS854_04089</name>
</gene>
<proteinExistence type="predicted"/>